<reference evidence="4 5" key="1">
    <citation type="submission" date="2021-01" db="EMBL/GenBank/DDBJ databases">
        <title>Chryseolinea sp. Jin1 Genome sequencing and assembly.</title>
        <authorList>
            <person name="Kim I."/>
        </authorList>
    </citation>
    <scope>NUCLEOTIDE SEQUENCE [LARGE SCALE GENOMIC DNA]</scope>
    <source>
        <strain evidence="4 5">Jin1</strain>
    </source>
</reference>
<keyword evidence="2" id="KW-0812">Transmembrane</keyword>
<dbReference type="InterPro" id="IPR011933">
    <property type="entry name" value="Double_TM_dom"/>
</dbReference>
<dbReference type="EMBL" id="JAERRB010000005">
    <property type="protein sequence ID" value="MBL0742883.1"/>
    <property type="molecule type" value="Genomic_DNA"/>
</dbReference>
<dbReference type="Proteomes" id="UP000613030">
    <property type="component" value="Unassembled WGS sequence"/>
</dbReference>
<keyword evidence="5" id="KW-1185">Reference proteome</keyword>
<accession>A0ABS1KUB6</accession>
<comment type="caution">
    <text evidence="4">The sequence shown here is derived from an EMBL/GenBank/DDBJ whole genome shotgun (WGS) entry which is preliminary data.</text>
</comment>
<proteinExistence type="predicted"/>
<feature type="domain" description="Aerotolerance regulator N-terminal" evidence="3">
    <location>
        <begin position="1"/>
        <end position="74"/>
    </location>
</feature>
<dbReference type="Pfam" id="PF07584">
    <property type="entry name" value="BatA"/>
    <property type="match status" value="1"/>
</dbReference>
<dbReference type="NCBIfam" id="TIGR02226">
    <property type="entry name" value="two_anch"/>
    <property type="match status" value="1"/>
</dbReference>
<dbReference type="InterPro" id="IPR024163">
    <property type="entry name" value="Aerotolerance_reg_N"/>
</dbReference>
<keyword evidence="2" id="KW-1133">Transmembrane helix</keyword>
<evidence type="ECO:0000259" key="3">
    <source>
        <dbReference type="Pfam" id="PF07584"/>
    </source>
</evidence>
<keyword evidence="2" id="KW-0472">Membrane</keyword>
<gene>
    <name evidence="4" type="ORF">JI741_16770</name>
</gene>
<dbReference type="PANTHER" id="PTHR37464:SF1">
    <property type="entry name" value="BLL2463 PROTEIN"/>
    <property type="match status" value="1"/>
</dbReference>
<feature type="region of interest" description="Disordered" evidence="1">
    <location>
        <begin position="367"/>
        <end position="399"/>
    </location>
</feature>
<feature type="transmembrane region" description="Helical" evidence="2">
    <location>
        <begin position="6"/>
        <end position="24"/>
    </location>
</feature>
<dbReference type="RefSeq" id="WP_202011585.1">
    <property type="nucleotide sequence ID" value="NZ_JAERRB010000005.1"/>
</dbReference>
<sequence length="425" mass="47525">MAFTNPIWLWGLTGLLVPISIHLLSRKEGKVIRVGSIRHLEDSTTKQFRSLRLNELLLLLLRCCVIALVVLLLSGLHFNTDANQQRHWVVIEAGLEKDTDIAKVLDSLTQQGFEAKQLSAGFPPIDSATASPLPYWTAIEALKQKSLQRVVIISHNRVADFRGKRIALPTNMQWIVKESAPKTFPLHAIRLSSDSVSIRTGKSTSTLTTFQDTKVSLSPGDTYFHHEKDSVSIDKPDTVALEIASDKEFYYDQLILVASLEALKQTLPVVLTWKTVSAQDLTSGTSASWLIWLSDKKIPAGARHYIALQSKSLRHSGPLFAQREELDNASGWTITRRLNEDIALEEKLPLQLASILFPNKRDNLRAAQHDQRMQPEKTQWSTETQSDTDASTPSRKDHAPASPLLAFAAIAMLVTERVVAYKRNQ</sequence>
<evidence type="ECO:0000313" key="4">
    <source>
        <dbReference type="EMBL" id="MBL0742883.1"/>
    </source>
</evidence>
<organism evidence="4 5">
    <name type="scientific">Chryseolinea lacunae</name>
    <dbReference type="NCBI Taxonomy" id="2801331"/>
    <lineage>
        <taxon>Bacteria</taxon>
        <taxon>Pseudomonadati</taxon>
        <taxon>Bacteroidota</taxon>
        <taxon>Cytophagia</taxon>
        <taxon>Cytophagales</taxon>
        <taxon>Fulvivirgaceae</taxon>
        <taxon>Chryseolinea</taxon>
    </lineage>
</organism>
<protein>
    <submittedName>
        <fullName evidence="4">BatA domain-containing protein</fullName>
    </submittedName>
</protein>
<evidence type="ECO:0000313" key="5">
    <source>
        <dbReference type="Proteomes" id="UP000613030"/>
    </source>
</evidence>
<evidence type="ECO:0000256" key="1">
    <source>
        <dbReference type="SAM" id="MobiDB-lite"/>
    </source>
</evidence>
<evidence type="ECO:0000256" key="2">
    <source>
        <dbReference type="SAM" id="Phobius"/>
    </source>
</evidence>
<name>A0ABS1KUB6_9BACT</name>
<feature type="compositionally biased region" description="Polar residues" evidence="1">
    <location>
        <begin position="376"/>
        <end position="393"/>
    </location>
</feature>
<dbReference type="PANTHER" id="PTHR37464">
    <property type="entry name" value="BLL2463 PROTEIN"/>
    <property type="match status" value="1"/>
</dbReference>
<feature type="transmembrane region" description="Helical" evidence="2">
    <location>
        <begin position="56"/>
        <end position="78"/>
    </location>
</feature>